<evidence type="ECO:0000256" key="1">
    <source>
        <dbReference type="ARBA" id="ARBA00022801"/>
    </source>
</evidence>
<dbReference type="PROSITE" id="PS51831">
    <property type="entry name" value="HD"/>
    <property type="match status" value="1"/>
</dbReference>
<sequence length="355" mass="41125">MIGDGTREDRLKAGKTELKQNMRQKLEMREHEYLSPYASFSDNSKGRDRYEEPCDIRPIYQRDRDRILHSKSFRRLKHKTQVFLAPEGDHYRTRLTHTLEVTQNARTIARALRLNEDLTEAIALGHDLGHTPFGHAGERALNKICPDGFEHHKQSIRVVELLDNHGKGLNLTKEVRDGILNHQTKGIPSTLEGKIVRLSDKIAYINHDIDDAIRGHIITEDDIPPEYTKILGYSSTQRLNTLIHDIISNSENQEDIVMSPEVEKTMFEMRRYMFCSVYTNPVAKGEEQKAEEMVAYLFEYYTEHLELLPEEYLVMIENQGETAARVVCDYIAGMTDRFAVAKFKELTIPRSWSIY</sequence>
<dbReference type="AlphaFoldDB" id="A0A6S6QZR6"/>
<reference evidence="3 4" key="1">
    <citation type="journal article" date="2016" name="Int. J. Syst. Evol. Microbiol.">
        <title>Descriptions of Anaerotaenia torta gen. nov., sp. nov. and Anaerocolumna cellulosilytica gen. nov., sp. nov. isolated from a methanogenic reactor of cattle waste.</title>
        <authorList>
            <person name="Uek A."/>
            <person name="Ohtaki Y."/>
            <person name="Kaku N."/>
            <person name="Ueki K."/>
        </authorList>
    </citation>
    <scope>NUCLEOTIDE SEQUENCE [LARGE SCALE GENOMIC DNA]</scope>
    <source>
        <strain evidence="3 4">SN021</strain>
    </source>
</reference>
<dbReference type="EMBL" id="AP023367">
    <property type="protein sequence ID" value="BCJ93347.1"/>
    <property type="molecule type" value="Genomic_DNA"/>
</dbReference>
<dbReference type="InterPro" id="IPR026875">
    <property type="entry name" value="PHydrolase_assoc_dom"/>
</dbReference>
<dbReference type="InterPro" id="IPR006674">
    <property type="entry name" value="HD_domain"/>
</dbReference>
<evidence type="ECO:0000313" key="4">
    <source>
        <dbReference type="Proteomes" id="UP000515561"/>
    </source>
</evidence>
<dbReference type="GO" id="GO:0016793">
    <property type="term" value="F:triphosphoric monoester hydrolase activity"/>
    <property type="evidence" value="ECO:0007669"/>
    <property type="project" value="InterPro"/>
</dbReference>
<dbReference type="Pfam" id="PF13286">
    <property type="entry name" value="HD_assoc"/>
    <property type="match status" value="1"/>
</dbReference>
<dbReference type="PANTHER" id="PTHR35795">
    <property type="entry name" value="SLR1885 PROTEIN"/>
    <property type="match status" value="1"/>
</dbReference>
<dbReference type="PANTHER" id="PTHR35795:SF1">
    <property type="entry name" value="BIS(5'-NUCLEOSYL)-TETRAPHOSPHATASE, SYMMETRICAL"/>
    <property type="match status" value="1"/>
</dbReference>
<name>A0A6S6QZR6_9FIRM</name>
<dbReference type="InterPro" id="IPR003607">
    <property type="entry name" value="HD/PDEase_dom"/>
</dbReference>
<accession>A0A6S6QZR6</accession>
<keyword evidence="4" id="KW-1185">Reference proteome</keyword>
<dbReference type="SUPFAM" id="SSF109604">
    <property type="entry name" value="HD-domain/PDEase-like"/>
    <property type="match status" value="1"/>
</dbReference>
<dbReference type="Gene3D" id="1.10.3210.10">
    <property type="entry name" value="Hypothetical protein af1432"/>
    <property type="match status" value="1"/>
</dbReference>
<dbReference type="HAMAP" id="MF_01212">
    <property type="entry name" value="dGTPase_type2"/>
    <property type="match status" value="1"/>
</dbReference>
<dbReference type="NCBIfam" id="NF002327">
    <property type="entry name" value="PRK01286.1-2"/>
    <property type="match status" value="1"/>
</dbReference>
<comment type="similarity">
    <text evidence="2">Belongs to the dGTPase family. Type 2 subfamily.</text>
</comment>
<dbReference type="SMART" id="SM00471">
    <property type="entry name" value="HDc"/>
    <property type="match status" value="1"/>
</dbReference>
<protein>
    <recommendedName>
        <fullName evidence="2">Deoxyguanosinetriphosphate triphosphohydrolase-like protein</fullName>
    </recommendedName>
</protein>
<dbReference type="InterPro" id="IPR023023">
    <property type="entry name" value="dNTPase_2"/>
</dbReference>
<dbReference type="InterPro" id="IPR006261">
    <property type="entry name" value="dGTPase"/>
</dbReference>
<dbReference type="KEGG" id="acel:acsn021_09160"/>
<dbReference type="Proteomes" id="UP000515561">
    <property type="component" value="Chromosome"/>
</dbReference>
<dbReference type="Pfam" id="PF01966">
    <property type="entry name" value="HD"/>
    <property type="match status" value="1"/>
</dbReference>
<evidence type="ECO:0000256" key="2">
    <source>
        <dbReference type="HAMAP-Rule" id="MF_01212"/>
    </source>
</evidence>
<dbReference type="InterPro" id="IPR051094">
    <property type="entry name" value="Diverse_Catalytic_Enzymes"/>
</dbReference>
<keyword evidence="1 2" id="KW-0378">Hydrolase</keyword>
<evidence type="ECO:0000313" key="3">
    <source>
        <dbReference type="EMBL" id="BCJ93347.1"/>
    </source>
</evidence>
<organism evidence="3 4">
    <name type="scientific">Anaerocolumna cellulosilytica</name>
    <dbReference type="NCBI Taxonomy" id="433286"/>
    <lineage>
        <taxon>Bacteria</taxon>
        <taxon>Bacillati</taxon>
        <taxon>Bacillota</taxon>
        <taxon>Clostridia</taxon>
        <taxon>Lachnospirales</taxon>
        <taxon>Lachnospiraceae</taxon>
        <taxon>Anaerocolumna</taxon>
    </lineage>
</organism>
<dbReference type="CDD" id="cd00077">
    <property type="entry name" value="HDc"/>
    <property type="match status" value="1"/>
</dbReference>
<gene>
    <name evidence="3" type="ORF">acsn021_09160</name>
</gene>
<dbReference type="NCBIfam" id="TIGR01353">
    <property type="entry name" value="dGTP_triPase"/>
    <property type="match status" value="1"/>
</dbReference>
<proteinExistence type="inferred from homology"/>